<proteinExistence type="inferred from homology"/>
<dbReference type="Gene3D" id="3.40.50.1000">
    <property type="entry name" value="HAD superfamily/HAD-like"/>
    <property type="match status" value="1"/>
</dbReference>
<evidence type="ECO:0000256" key="5">
    <source>
        <dbReference type="ARBA" id="ARBA00022837"/>
    </source>
</evidence>
<feature type="region of interest" description="Disordered" evidence="6">
    <location>
        <begin position="1235"/>
        <end position="1259"/>
    </location>
</feature>
<gene>
    <name evidence="8" type="ORF">JTE90_011743</name>
</gene>
<dbReference type="GO" id="GO:0008525">
    <property type="term" value="F:phosphatidylcholine transporter activity"/>
    <property type="evidence" value="ECO:0007669"/>
    <property type="project" value="TreeGrafter"/>
</dbReference>
<dbReference type="GO" id="GO:0012505">
    <property type="term" value="C:endomembrane system"/>
    <property type="evidence" value="ECO:0007669"/>
    <property type="project" value="UniProtKB-SubCell"/>
</dbReference>
<keyword evidence="9" id="KW-1185">Reference proteome</keyword>
<dbReference type="InterPro" id="IPR055261">
    <property type="entry name" value="PI_transfer_N"/>
</dbReference>
<dbReference type="PRINTS" id="PR00391">
    <property type="entry name" value="PITRANSFER"/>
</dbReference>
<dbReference type="InterPro" id="IPR001666">
    <property type="entry name" value="PI_transfer"/>
</dbReference>
<feature type="compositionally biased region" description="Polar residues" evidence="6">
    <location>
        <begin position="639"/>
        <end position="660"/>
    </location>
</feature>
<dbReference type="FunFam" id="3.40.50.1000:FF:000173">
    <property type="entry name" value="Membrane-associated phosphatidylinositol transfer protein 2"/>
    <property type="match status" value="1"/>
</dbReference>
<dbReference type="Pfam" id="PF24694">
    <property type="entry name" value="LNS2_PITM1-3"/>
    <property type="match status" value="1"/>
</dbReference>
<keyword evidence="5" id="KW-0106">Calcium</keyword>
<dbReference type="GO" id="GO:0008526">
    <property type="term" value="F:phosphatidylinositol transfer activity"/>
    <property type="evidence" value="ECO:0007669"/>
    <property type="project" value="TreeGrafter"/>
</dbReference>
<dbReference type="SUPFAM" id="SSF56784">
    <property type="entry name" value="HAD-like"/>
    <property type="match status" value="1"/>
</dbReference>
<dbReference type="SMART" id="SM01127">
    <property type="entry name" value="DDHD"/>
    <property type="match status" value="1"/>
</dbReference>
<dbReference type="GO" id="GO:0035091">
    <property type="term" value="F:phosphatidylinositol binding"/>
    <property type="evidence" value="ECO:0007669"/>
    <property type="project" value="TreeGrafter"/>
</dbReference>
<comment type="caution">
    <text evidence="8">The sequence shown here is derived from an EMBL/GenBank/DDBJ whole genome shotgun (WGS) entry which is preliminary data.</text>
</comment>
<feature type="region of interest" description="Disordered" evidence="6">
    <location>
        <begin position="295"/>
        <end position="348"/>
    </location>
</feature>
<feature type="region of interest" description="Disordered" evidence="6">
    <location>
        <begin position="258"/>
        <end position="278"/>
    </location>
</feature>
<dbReference type="InterPro" id="IPR023393">
    <property type="entry name" value="START-like_dom_sf"/>
</dbReference>
<dbReference type="PANTHER" id="PTHR10658:SF81">
    <property type="entry name" value="PROTEIN RETINAL DEGENERATION B"/>
    <property type="match status" value="1"/>
</dbReference>
<sequence>MLVKEYRIPLPLTVEEYKIAQLYMIAKKSRQESKGAGSGVEILVNEPYTDGPGGSGQYTHKVYHIGSHLPGWFKALLPKSALTAEEEAWNAYPYTKTRYTSPFVEKFYLEIETKYIGDAGFQDNVFNLSKSDIRNRTVDHIDVVTDQTDYCQEEDPKLFVSSKTNRGPLNDDWLEEYRNGAPPGKAIMCAYKLCRVEFRYWGMQTKIEKFIHDVALRKTMLRAHRQAWAWQDEWHGLTMEDIRKLERETQEELAKKMCNEEETEASVHPSPSALSGQEVDLNAIDKDKDNDVCVRLERSPSPSNRPRKPRNLSVANVGAEGAGEDPRHKLWSRSGSRTALCSPSGSSNASFDLQISNWRMGSIVRDSESSSDEEFFDAEEKVVEPLTLARWSSVDMIAADDEDKDPNTPDPPDFRDDSIFSNSFIKKVQTEYSHVRPPSVGSACPATRTSLDTSLPSTPTASPAHQSSCTTTVLALVMHAGSILDSGLEPTANKKNDVNTFASSFETVMRQHYPALLGHLSVRIVSCAAVCSEALAVLSNLSPYSFQSSPSAIEVIYQSYDSVPLGALPIFAISSPEYQENVTAVINSANEEYKKFLNSEEGTGFNGQVIIVADSVASLMAYDALCRNSKYEARYGSETSINEPDANSGQNVTARSNPLISISDGGSMDESQDGEPRSRHGHNARIYRKSHSHPQESEPPQCDNVQVNRLLSAPNTRRHSSASNDPGSHLKLDFEVSDFFMFGSPLGTVLAYRKMHFFDDKNTPPPRPSCNQVYNLFHPTNPCASRIEPLLSARFAQLSPINIPRYQKYPLGDGQPLHLLEYIQTYPHLFMENHNVRRTSEASIVSTMSGMVDMVPITTVTSITQKWWGSKRLDYALYCPEGLSNFPTNALPHLFHASYWESNDVIAFILRQLMRSDSLGIPRDSDKEVASFIPSQPREKWIKKRTSVKLKNVTANHRANDIIVREGSPQVISARFMYGPLDMVALTGEKVDIHVMKDQRRGEWAYLATEVTDKSGRISYVIPKEKALGYGMFPVKIVVRGDHTSLDFFLTVIPPKTECVIFSIDGSFTASVSVTAKDPKVRAGAVDVVRHWQDLGYLIIYITGRPDMQQRRVMSWLSQHNFPLGLVYFADGISTDPLRHKAEHLRSLQTEAEAVLHCGYGSSKDISVYSSVGMRPDQIFVVGKASKKQHIAAKILSDGYAAHLSDLKSPGSSRPAQGNARMILFRGCFGLPGQSGSTIRQRRSAKRTTSFPLSGQSQELRSAVEIVADRASEGSRQ</sequence>
<dbReference type="Pfam" id="PF02862">
    <property type="entry name" value="DDHD"/>
    <property type="match status" value="2"/>
</dbReference>
<evidence type="ECO:0000313" key="9">
    <source>
        <dbReference type="Proteomes" id="UP000827092"/>
    </source>
</evidence>
<evidence type="ECO:0000256" key="3">
    <source>
        <dbReference type="ARBA" id="ARBA00022481"/>
    </source>
</evidence>
<protein>
    <recommendedName>
        <fullName evidence="7">DDHD domain-containing protein</fullName>
    </recommendedName>
</protein>
<feature type="region of interest" description="Disordered" evidence="6">
    <location>
        <begin position="639"/>
        <end position="681"/>
    </location>
</feature>
<dbReference type="Gene3D" id="3.30.530.20">
    <property type="match status" value="1"/>
</dbReference>
<dbReference type="InterPro" id="IPR023214">
    <property type="entry name" value="HAD_sf"/>
</dbReference>
<dbReference type="InterPro" id="IPR004177">
    <property type="entry name" value="DDHD_dom"/>
</dbReference>
<dbReference type="EMBL" id="JAFNEN010000772">
    <property type="protein sequence ID" value="KAG8177577.1"/>
    <property type="molecule type" value="Genomic_DNA"/>
</dbReference>
<dbReference type="InterPro" id="IPR036412">
    <property type="entry name" value="HAD-like_sf"/>
</dbReference>
<evidence type="ECO:0000256" key="2">
    <source>
        <dbReference type="ARBA" id="ARBA00010316"/>
    </source>
</evidence>
<keyword evidence="4" id="KW-0597">Phosphoprotein</keyword>
<dbReference type="Pfam" id="PF02121">
    <property type="entry name" value="IP_trans"/>
    <property type="match status" value="1"/>
</dbReference>
<dbReference type="GO" id="GO:0046872">
    <property type="term" value="F:metal ion binding"/>
    <property type="evidence" value="ECO:0007669"/>
    <property type="project" value="InterPro"/>
</dbReference>
<dbReference type="FunFam" id="3.30.530.20:FF:000001">
    <property type="entry name" value="Phosphatidylinositol transfer protein membrane associated 2"/>
    <property type="match status" value="1"/>
</dbReference>
<dbReference type="AlphaFoldDB" id="A0AAV6TZN2"/>
<keyword evidence="3" id="KW-0488">Methylation</keyword>
<feature type="domain" description="DDHD" evidence="7">
    <location>
        <begin position="732"/>
        <end position="915"/>
    </location>
</feature>
<comment type="subcellular location">
    <subcellularLocation>
        <location evidence="1">Endomembrane system</location>
        <topology evidence="1">Peripheral membrane protein</topology>
    </subcellularLocation>
</comment>
<dbReference type="PANTHER" id="PTHR10658">
    <property type="entry name" value="PHOSPHATIDYLINOSITOL TRANSFER PROTEIN"/>
    <property type="match status" value="1"/>
</dbReference>
<dbReference type="SUPFAM" id="SSF55961">
    <property type="entry name" value="Bet v1-like"/>
    <property type="match status" value="1"/>
</dbReference>
<dbReference type="Proteomes" id="UP000827092">
    <property type="component" value="Unassembled WGS sequence"/>
</dbReference>
<feature type="compositionally biased region" description="Polar residues" evidence="6">
    <location>
        <begin position="333"/>
        <end position="348"/>
    </location>
</feature>
<dbReference type="PROSITE" id="PS51043">
    <property type="entry name" value="DDHD"/>
    <property type="match status" value="1"/>
</dbReference>
<reference evidence="8 9" key="1">
    <citation type="journal article" date="2022" name="Nat. Ecol. Evol.">
        <title>A masculinizing supergene underlies an exaggerated male reproductive morph in a spider.</title>
        <authorList>
            <person name="Hendrickx F."/>
            <person name="De Corte Z."/>
            <person name="Sonet G."/>
            <person name="Van Belleghem S.M."/>
            <person name="Kostlbacher S."/>
            <person name="Vangestel C."/>
        </authorList>
    </citation>
    <scope>NUCLEOTIDE SEQUENCE [LARGE SCALE GENOMIC DNA]</scope>
    <source>
        <strain evidence="8">W744_W776</strain>
    </source>
</reference>
<evidence type="ECO:0000256" key="6">
    <source>
        <dbReference type="SAM" id="MobiDB-lite"/>
    </source>
</evidence>
<evidence type="ECO:0000313" key="8">
    <source>
        <dbReference type="EMBL" id="KAG8177577.1"/>
    </source>
</evidence>
<dbReference type="Pfam" id="PF24695">
    <property type="entry name" value="PITM1-3"/>
    <property type="match status" value="1"/>
</dbReference>
<feature type="compositionally biased region" description="Polar residues" evidence="6">
    <location>
        <begin position="1247"/>
        <end position="1259"/>
    </location>
</feature>
<accession>A0AAV6TZN2</accession>
<dbReference type="SMART" id="SM00775">
    <property type="entry name" value="LNS2"/>
    <property type="match status" value="1"/>
</dbReference>
<evidence type="ECO:0000256" key="1">
    <source>
        <dbReference type="ARBA" id="ARBA00004184"/>
    </source>
</evidence>
<comment type="similarity">
    <text evidence="2">Belongs to the PtdIns transfer protein family. PI transfer class IIA subfamily.</text>
</comment>
<dbReference type="GO" id="GO:0005737">
    <property type="term" value="C:cytoplasm"/>
    <property type="evidence" value="ECO:0007669"/>
    <property type="project" value="TreeGrafter"/>
</dbReference>
<dbReference type="CDD" id="cd08889">
    <property type="entry name" value="SRPBCC_PITPNM1-2_like"/>
    <property type="match status" value="1"/>
</dbReference>
<evidence type="ECO:0000256" key="4">
    <source>
        <dbReference type="ARBA" id="ARBA00022553"/>
    </source>
</evidence>
<dbReference type="GO" id="GO:0031210">
    <property type="term" value="F:phosphatidylcholine binding"/>
    <property type="evidence" value="ECO:0007669"/>
    <property type="project" value="TreeGrafter"/>
</dbReference>
<evidence type="ECO:0000259" key="7">
    <source>
        <dbReference type="PROSITE" id="PS51043"/>
    </source>
</evidence>
<name>A0AAV6TZN2_9ARAC</name>
<organism evidence="8 9">
    <name type="scientific">Oedothorax gibbosus</name>
    <dbReference type="NCBI Taxonomy" id="931172"/>
    <lineage>
        <taxon>Eukaryota</taxon>
        <taxon>Metazoa</taxon>
        <taxon>Ecdysozoa</taxon>
        <taxon>Arthropoda</taxon>
        <taxon>Chelicerata</taxon>
        <taxon>Arachnida</taxon>
        <taxon>Araneae</taxon>
        <taxon>Araneomorphae</taxon>
        <taxon>Entelegynae</taxon>
        <taxon>Araneoidea</taxon>
        <taxon>Linyphiidae</taxon>
        <taxon>Erigoninae</taxon>
        <taxon>Oedothorax</taxon>
    </lineage>
</organism>
<dbReference type="InterPro" id="IPR031315">
    <property type="entry name" value="LNS2/PITP"/>
</dbReference>